<keyword evidence="8" id="KW-1185">Reference proteome</keyword>
<comment type="function">
    <text evidence="1">Plays an important role in the elongation step of protein synthesis.</text>
</comment>
<dbReference type="GO" id="GO:0022625">
    <property type="term" value="C:cytosolic large ribosomal subunit"/>
    <property type="evidence" value="ECO:0007669"/>
    <property type="project" value="InterPro"/>
</dbReference>
<comment type="subunit">
    <text evidence="3">P1 and P2 exist as dimers at the large ribosomal subunit.</text>
</comment>
<dbReference type="GO" id="GO:0002182">
    <property type="term" value="P:cytoplasmic translational elongation"/>
    <property type="evidence" value="ECO:0007669"/>
    <property type="project" value="InterPro"/>
</dbReference>
<dbReference type="InterPro" id="IPR038716">
    <property type="entry name" value="P1/P2_N_sf"/>
</dbReference>
<evidence type="ECO:0000256" key="5">
    <source>
        <dbReference type="ARBA" id="ARBA00023274"/>
    </source>
</evidence>
<comment type="caution">
    <text evidence="7">The sequence shown here is derived from an EMBL/GenBank/DDBJ whole genome shotgun (WGS) entry which is preliminary data.</text>
</comment>
<dbReference type="InterPro" id="IPR044076">
    <property type="entry name" value="Ribosomal_P2"/>
</dbReference>
<dbReference type="GO" id="GO:0003735">
    <property type="term" value="F:structural constituent of ribosome"/>
    <property type="evidence" value="ECO:0007669"/>
    <property type="project" value="InterPro"/>
</dbReference>
<evidence type="ECO:0008006" key="9">
    <source>
        <dbReference type="Google" id="ProtNLM"/>
    </source>
</evidence>
<keyword evidence="4" id="KW-0689">Ribosomal protein</keyword>
<evidence type="ECO:0000256" key="6">
    <source>
        <dbReference type="SAM" id="MobiDB-lite"/>
    </source>
</evidence>
<feature type="region of interest" description="Disordered" evidence="6">
    <location>
        <begin position="91"/>
        <end position="114"/>
    </location>
</feature>
<evidence type="ECO:0000256" key="4">
    <source>
        <dbReference type="ARBA" id="ARBA00022980"/>
    </source>
</evidence>
<dbReference type="EMBL" id="JACGCM010001727">
    <property type="protein sequence ID" value="KAF6150623.1"/>
    <property type="molecule type" value="Genomic_DNA"/>
</dbReference>
<evidence type="ECO:0000256" key="1">
    <source>
        <dbReference type="ARBA" id="ARBA00003362"/>
    </source>
</evidence>
<dbReference type="CDD" id="cd05833">
    <property type="entry name" value="Ribosomal_P2"/>
    <property type="match status" value="1"/>
</dbReference>
<dbReference type="InterPro" id="IPR027534">
    <property type="entry name" value="Ribosomal_P1/P2"/>
</dbReference>
<organism evidence="7 8">
    <name type="scientific">Kingdonia uniflora</name>
    <dbReference type="NCBI Taxonomy" id="39325"/>
    <lineage>
        <taxon>Eukaryota</taxon>
        <taxon>Viridiplantae</taxon>
        <taxon>Streptophyta</taxon>
        <taxon>Embryophyta</taxon>
        <taxon>Tracheophyta</taxon>
        <taxon>Spermatophyta</taxon>
        <taxon>Magnoliopsida</taxon>
        <taxon>Ranunculales</taxon>
        <taxon>Circaeasteraceae</taxon>
        <taxon>Kingdonia</taxon>
    </lineage>
</organism>
<evidence type="ECO:0000313" key="7">
    <source>
        <dbReference type="EMBL" id="KAF6150623.1"/>
    </source>
</evidence>
<dbReference type="Proteomes" id="UP000541444">
    <property type="component" value="Unassembled WGS sequence"/>
</dbReference>
<name>A0A7J7M6W9_9MAGN</name>
<sequence length="114" mass="12127">MKVIAAYLLAGLGGNVKPSAADLKHILGSVGADAEDDMIELLISQVKGKTIEELIAAGREKFVFSSSLGGDSTGLSLPSPAASVPVVAVEEKKEEKVEEEEEEDFDFDLYKDVE</sequence>
<dbReference type="AlphaFoldDB" id="A0A7J7M6W9"/>
<accession>A0A7J7M6W9</accession>
<feature type="compositionally biased region" description="Acidic residues" evidence="6">
    <location>
        <begin position="97"/>
        <end position="107"/>
    </location>
</feature>
<evidence type="ECO:0000256" key="3">
    <source>
        <dbReference type="ARBA" id="ARBA00011266"/>
    </source>
</evidence>
<protein>
    <recommendedName>
        <fullName evidence="9">60S acidic ribosomal protein P2</fullName>
    </recommendedName>
</protein>
<dbReference type="PANTHER" id="PTHR21141:SF5">
    <property type="entry name" value="LARGE RIBOSOMAL SUBUNIT PROTEIN P2"/>
    <property type="match status" value="1"/>
</dbReference>
<evidence type="ECO:0000256" key="2">
    <source>
        <dbReference type="ARBA" id="ARBA00005436"/>
    </source>
</evidence>
<dbReference type="PANTHER" id="PTHR21141">
    <property type="entry name" value="60S ACIDIC RIBOSOMAL PROTEIN FAMILY MEMBER"/>
    <property type="match status" value="1"/>
</dbReference>
<comment type="similarity">
    <text evidence="2">Belongs to the eukaryotic ribosomal protein P1/P2 family.</text>
</comment>
<keyword evidence="5" id="KW-0687">Ribonucleoprotein</keyword>
<reference evidence="7 8" key="1">
    <citation type="journal article" date="2020" name="IScience">
        <title>Genome Sequencing of the Endangered Kingdonia uniflora (Circaeasteraceae, Ranunculales) Reveals Potential Mechanisms of Evolutionary Specialization.</title>
        <authorList>
            <person name="Sun Y."/>
            <person name="Deng T."/>
            <person name="Zhang A."/>
            <person name="Moore M.J."/>
            <person name="Landis J.B."/>
            <person name="Lin N."/>
            <person name="Zhang H."/>
            <person name="Zhang X."/>
            <person name="Huang J."/>
            <person name="Zhang X."/>
            <person name="Sun H."/>
            <person name="Wang H."/>
        </authorList>
    </citation>
    <scope>NUCLEOTIDE SEQUENCE [LARGE SCALE GENOMIC DNA]</scope>
    <source>
        <strain evidence="7">TB1705</strain>
        <tissue evidence="7">Leaf</tissue>
    </source>
</reference>
<proteinExistence type="inferred from homology"/>
<dbReference type="Pfam" id="PF00428">
    <property type="entry name" value="Ribosomal_60s"/>
    <property type="match status" value="1"/>
</dbReference>
<dbReference type="Gene3D" id="1.10.10.1410">
    <property type="match status" value="1"/>
</dbReference>
<dbReference type="OrthoDB" id="1227494at2759"/>
<dbReference type="FunFam" id="1.10.10.1410:FF:000002">
    <property type="entry name" value="60S acidic ribosomal protein P2"/>
    <property type="match status" value="1"/>
</dbReference>
<gene>
    <name evidence="7" type="ORF">GIB67_022235</name>
</gene>
<evidence type="ECO:0000313" key="8">
    <source>
        <dbReference type="Proteomes" id="UP000541444"/>
    </source>
</evidence>
<dbReference type="HAMAP" id="MF_01478">
    <property type="entry name" value="Ribosomal_L12_arch"/>
    <property type="match status" value="1"/>
</dbReference>